<keyword evidence="1" id="KW-0175">Coiled coil</keyword>
<sequence>MEWKEDLARLEEELAEARADAKRWEEEYLELERTSKWRNEEDQGLIDWLKAQRNWPNEVEEVAAWVERTQAGKLILHQKALSLLKSVELQDLDVFPLCLALEFLANEQRDWLLKKIDDVQLRLRCTRKYGRPFEVSTSSETTLKKYWDEYKIKYGKSEKGKSHEQALTYHLKVGTNSEKMIRIYYLWDAEKKIIVVGSLPKHLPTVSDPH</sequence>
<name>A0A645CCF8_9ZZZZ</name>
<gene>
    <name evidence="2" type="ORF">SDC9_121589</name>
</gene>
<protein>
    <submittedName>
        <fullName evidence="2">Uncharacterized protein</fullName>
    </submittedName>
</protein>
<feature type="coiled-coil region" evidence="1">
    <location>
        <begin position="7"/>
        <end position="34"/>
    </location>
</feature>
<comment type="caution">
    <text evidence="2">The sequence shown here is derived from an EMBL/GenBank/DDBJ whole genome shotgun (WGS) entry which is preliminary data.</text>
</comment>
<dbReference type="AlphaFoldDB" id="A0A645CCF8"/>
<reference evidence="2" key="1">
    <citation type="submission" date="2019-08" db="EMBL/GenBank/DDBJ databases">
        <authorList>
            <person name="Kucharzyk K."/>
            <person name="Murdoch R.W."/>
            <person name="Higgins S."/>
            <person name="Loffler F."/>
        </authorList>
    </citation>
    <scope>NUCLEOTIDE SEQUENCE</scope>
</reference>
<dbReference type="EMBL" id="VSSQ01026073">
    <property type="protein sequence ID" value="MPM74601.1"/>
    <property type="molecule type" value="Genomic_DNA"/>
</dbReference>
<accession>A0A645CCF8</accession>
<evidence type="ECO:0000256" key="1">
    <source>
        <dbReference type="SAM" id="Coils"/>
    </source>
</evidence>
<proteinExistence type="predicted"/>
<organism evidence="2">
    <name type="scientific">bioreactor metagenome</name>
    <dbReference type="NCBI Taxonomy" id="1076179"/>
    <lineage>
        <taxon>unclassified sequences</taxon>
        <taxon>metagenomes</taxon>
        <taxon>ecological metagenomes</taxon>
    </lineage>
</organism>
<evidence type="ECO:0000313" key="2">
    <source>
        <dbReference type="EMBL" id="MPM74601.1"/>
    </source>
</evidence>